<reference evidence="7" key="1">
    <citation type="submission" date="2017-07" db="EMBL/GenBank/DDBJ databases">
        <title>Taro Niue Genome Assembly and Annotation.</title>
        <authorList>
            <person name="Atibalentja N."/>
            <person name="Keating K."/>
            <person name="Fields C.J."/>
        </authorList>
    </citation>
    <scope>NUCLEOTIDE SEQUENCE</scope>
    <source>
        <strain evidence="7">Niue_2</strain>
        <tissue evidence="7">Leaf</tissue>
    </source>
</reference>
<evidence type="ECO:0000256" key="2">
    <source>
        <dbReference type="ARBA" id="ARBA00005819"/>
    </source>
</evidence>
<dbReference type="GO" id="GO:0005730">
    <property type="term" value="C:nucleolus"/>
    <property type="evidence" value="ECO:0007669"/>
    <property type="project" value="UniProtKB-SubCell"/>
</dbReference>
<evidence type="ECO:0000313" key="7">
    <source>
        <dbReference type="EMBL" id="MQL78904.1"/>
    </source>
</evidence>
<dbReference type="InterPro" id="IPR034353">
    <property type="entry name" value="ABT1/ESF2_RRM"/>
</dbReference>
<evidence type="ECO:0000256" key="4">
    <source>
        <dbReference type="ARBA" id="ARBA00023242"/>
    </source>
</evidence>
<dbReference type="InterPro" id="IPR035979">
    <property type="entry name" value="RBD_domain_sf"/>
</dbReference>
<organism evidence="7 8">
    <name type="scientific">Colocasia esculenta</name>
    <name type="common">Wild taro</name>
    <name type="synonym">Arum esculentum</name>
    <dbReference type="NCBI Taxonomy" id="4460"/>
    <lineage>
        <taxon>Eukaryota</taxon>
        <taxon>Viridiplantae</taxon>
        <taxon>Streptophyta</taxon>
        <taxon>Embryophyta</taxon>
        <taxon>Tracheophyta</taxon>
        <taxon>Spermatophyta</taxon>
        <taxon>Magnoliopsida</taxon>
        <taxon>Liliopsida</taxon>
        <taxon>Araceae</taxon>
        <taxon>Aroideae</taxon>
        <taxon>Colocasieae</taxon>
        <taxon>Colocasia</taxon>
    </lineage>
</organism>
<dbReference type="PANTHER" id="PTHR12311">
    <property type="entry name" value="ACTIVATOR OF BASAL TRANSCRIPTION 1"/>
    <property type="match status" value="1"/>
</dbReference>
<dbReference type="PANTHER" id="PTHR12311:SF7">
    <property type="entry name" value="ACTIVATOR OF BASAL TRANSCRIPTION 1"/>
    <property type="match status" value="1"/>
</dbReference>
<dbReference type="Proteomes" id="UP000652761">
    <property type="component" value="Unassembled WGS sequence"/>
</dbReference>
<name>A0A843UAL8_COLES</name>
<dbReference type="CDD" id="cd12263">
    <property type="entry name" value="RRM_ABT1_like"/>
    <property type="match status" value="1"/>
</dbReference>
<keyword evidence="4" id="KW-0539">Nucleus</keyword>
<comment type="caution">
    <text evidence="7">The sequence shown here is derived from an EMBL/GenBank/DDBJ whole genome shotgun (WGS) entry which is preliminary data.</text>
</comment>
<dbReference type="GO" id="GO:0000472">
    <property type="term" value="P:endonucleolytic cleavage to generate mature 5'-end of SSU-rRNA from (SSU-rRNA, 5.8S rRNA, LSU-rRNA)"/>
    <property type="evidence" value="ECO:0007669"/>
    <property type="project" value="TreeGrafter"/>
</dbReference>
<dbReference type="GO" id="GO:0000480">
    <property type="term" value="P:endonucleolytic cleavage in 5'-ETS of tricistronic rRNA transcript (SSU-rRNA, 5.8S rRNA, LSU-rRNA)"/>
    <property type="evidence" value="ECO:0007669"/>
    <property type="project" value="TreeGrafter"/>
</dbReference>
<keyword evidence="6" id="KW-0812">Transmembrane</keyword>
<dbReference type="OrthoDB" id="287393at2759"/>
<dbReference type="GO" id="GO:0034462">
    <property type="term" value="P:small-subunit processome assembly"/>
    <property type="evidence" value="ECO:0007669"/>
    <property type="project" value="TreeGrafter"/>
</dbReference>
<feature type="transmembrane region" description="Helical" evidence="6">
    <location>
        <begin position="145"/>
        <end position="165"/>
    </location>
</feature>
<keyword evidence="6" id="KW-0472">Membrane</keyword>
<comment type="similarity">
    <text evidence="2">Belongs to the ESF2/ABP1 family.</text>
</comment>
<keyword evidence="6" id="KW-1133">Transmembrane helix</keyword>
<evidence type="ECO:0008006" key="9">
    <source>
        <dbReference type="Google" id="ProtNLM"/>
    </source>
</evidence>
<evidence type="ECO:0000256" key="5">
    <source>
        <dbReference type="SAM" id="MobiDB-lite"/>
    </source>
</evidence>
<dbReference type="Gene3D" id="3.30.70.330">
    <property type="match status" value="1"/>
</dbReference>
<feature type="compositionally biased region" description="Basic and acidic residues" evidence="5">
    <location>
        <begin position="26"/>
        <end position="46"/>
    </location>
</feature>
<dbReference type="AlphaFoldDB" id="A0A843UAL8"/>
<evidence type="ECO:0000313" key="8">
    <source>
        <dbReference type="Proteomes" id="UP000652761"/>
    </source>
</evidence>
<dbReference type="GO" id="GO:0003723">
    <property type="term" value="F:RNA binding"/>
    <property type="evidence" value="ECO:0007669"/>
    <property type="project" value="UniProtKB-KW"/>
</dbReference>
<sequence length="178" mass="19677">MNASKNATKLDGSSEEELETLDIAGEYEHDESKRAEDESNGKDVKNKGKKKGMKRTKSSYDGSKRGVCYLSRIPPGMDPASLRHMLSQYGEIERIYLAPTDPAAAQVSRKRPGSCKGNAFSEGWVEFVKKGVAKRIANMLNGEQMGMCFFSLFGNLLVFSISLHMKLSIWLTSFPKAG</sequence>
<dbReference type="InterPro" id="IPR039119">
    <property type="entry name" value="ABT1/Esf2"/>
</dbReference>
<evidence type="ECO:0000256" key="6">
    <source>
        <dbReference type="SAM" id="Phobius"/>
    </source>
</evidence>
<feature type="compositionally biased region" description="Basic residues" evidence="5">
    <location>
        <begin position="47"/>
        <end position="57"/>
    </location>
</feature>
<comment type="subcellular location">
    <subcellularLocation>
        <location evidence="1">Nucleus</location>
        <location evidence="1">Nucleolus</location>
    </subcellularLocation>
</comment>
<feature type="region of interest" description="Disordered" evidence="5">
    <location>
        <begin position="1"/>
        <end position="62"/>
    </location>
</feature>
<proteinExistence type="inferred from homology"/>
<gene>
    <name evidence="7" type="ORF">Taro_011338</name>
</gene>
<evidence type="ECO:0000256" key="3">
    <source>
        <dbReference type="ARBA" id="ARBA00022884"/>
    </source>
</evidence>
<accession>A0A843UAL8</accession>
<dbReference type="EMBL" id="NMUH01000423">
    <property type="protein sequence ID" value="MQL78904.1"/>
    <property type="molecule type" value="Genomic_DNA"/>
</dbReference>
<dbReference type="InterPro" id="IPR012677">
    <property type="entry name" value="Nucleotide-bd_a/b_plait_sf"/>
</dbReference>
<dbReference type="SUPFAM" id="SSF54928">
    <property type="entry name" value="RNA-binding domain, RBD"/>
    <property type="match status" value="1"/>
</dbReference>
<keyword evidence="3" id="KW-0694">RNA-binding</keyword>
<keyword evidence="8" id="KW-1185">Reference proteome</keyword>
<protein>
    <recommendedName>
        <fullName evidence="9">RRM domain-containing protein</fullName>
    </recommendedName>
</protein>
<dbReference type="GO" id="GO:0000447">
    <property type="term" value="P:endonucleolytic cleavage in ITS1 to separate SSU-rRNA from 5.8S rRNA and LSU-rRNA from tricistronic rRNA transcript (SSU-rRNA, 5.8S rRNA, LSU-rRNA)"/>
    <property type="evidence" value="ECO:0007669"/>
    <property type="project" value="TreeGrafter"/>
</dbReference>
<evidence type="ECO:0000256" key="1">
    <source>
        <dbReference type="ARBA" id="ARBA00004604"/>
    </source>
</evidence>